<dbReference type="PATRIC" id="fig|1299334.3.peg.6928"/>
<proteinExistence type="predicted"/>
<reference evidence="1" key="1">
    <citation type="submission" date="2014-01" db="EMBL/GenBank/DDBJ databases">
        <authorList>
            <person name="Brown-Elliot B."/>
            <person name="Wallace R."/>
            <person name="Lenaerts A."/>
            <person name="Ordway D."/>
            <person name="DeGroote M.A."/>
            <person name="Parker T."/>
            <person name="Sizemore C."/>
            <person name="Tallon L.J."/>
            <person name="Sadzewicz L.K."/>
            <person name="Sengamalay N."/>
            <person name="Fraser C.M."/>
            <person name="Hine E."/>
            <person name="Shefchek K.A."/>
            <person name="Das S.P."/>
            <person name="Tettelin H."/>
        </authorList>
    </citation>
    <scope>NUCLEOTIDE SEQUENCE [LARGE SCALE GENOMIC DNA]</scope>
    <source>
        <strain evidence="1">4042</strain>
    </source>
</reference>
<accession>X7ZZE2</accession>
<comment type="caution">
    <text evidence="1">The sequence shown here is derived from an EMBL/GenBank/DDBJ whole genome shotgun (WGS) entry which is preliminary data.</text>
</comment>
<evidence type="ECO:0000313" key="1">
    <source>
        <dbReference type="EMBL" id="EUA24005.1"/>
    </source>
</evidence>
<name>X7ZZE2_MYCXE</name>
<dbReference type="AlphaFoldDB" id="X7ZZE2"/>
<organism evidence="1">
    <name type="scientific">Mycobacterium xenopi 4042</name>
    <dbReference type="NCBI Taxonomy" id="1299334"/>
    <lineage>
        <taxon>Bacteria</taxon>
        <taxon>Bacillati</taxon>
        <taxon>Actinomycetota</taxon>
        <taxon>Actinomycetes</taxon>
        <taxon>Mycobacteriales</taxon>
        <taxon>Mycobacteriaceae</taxon>
        <taxon>Mycobacterium</taxon>
    </lineage>
</organism>
<dbReference type="EMBL" id="JAOB01000068">
    <property type="protein sequence ID" value="EUA24005.1"/>
    <property type="molecule type" value="Genomic_DNA"/>
</dbReference>
<protein>
    <submittedName>
        <fullName evidence="1">Uncharacterized protein</fullName>
    </submittedName>
</protein>
<gene>
    <name evidence="1" type="ORF">I553_3493</name>
</gene>
<sequence>MSGASVAEHVSVPVHYMPDFSAVAEAVAAAARPATWSSRWVPAT</sequence>